<reference evidence="1 2" key="1">
    <citation type="journal article" date="2021" name="Front. Genet.">
        <title>Chromosome-Level Genome Assembly Reveals Significant Gene Expansion in the Toll and IMD Signaling Pathways of Dendrolimus kikuchii.</title>
        <authorList>
            <person name="Zhou J."/>
            <person name="Wu P."/>
            <person name="Xiong Z."/>
            <person name="Liu N."/>
            <person name="Zhao N."/>
            <person name="Ji M."/>
            <person name="Qiu Y."/>
            <person name="Yang B."/>
        </authorList>
    </citation>
    <scope>NUCLEOTIDE SEQUENCE [LARGE SCALE GENOMIC DNA]</scope>
    <source>
        <strain evidence="1">Ann1</strain>
    </source>
</reference>
<accession>A0ACC1CTM2</accession>
<name>A0ACC1CTM2_9NEOP</name>
<dbReference type="EMBL" id="CM034402">
    <property type="protein sequence ID" value="KAJ0174978.1"/>
    <property type="molecule type" value="Genomic_DNA"/>
</dbReference>
<proteinExistence type="predicted"/>
<keyword evidence="2" id="KW-1185">Reference proteome</keyword>
<evidence type="ECO:0000313" key="2">
    <source>
        <dbReference type="Proteomes" id="UP000824533"/>
    </source>
</evidence>
<organism evidence="1 2">
    <name type="scientific">Dendrolimus kikuchii</name>
    <dbReference type="NCBI Taxonomy" id="765133"/>
    <lineage>
        <taxon>Eukaryota</taxon>
        <taxon>Metazoa</taxon>
        <taxon>Ecdysozoa</taxon>
        <taxon>Arthropoda</taxon>
        <taxon>Hexapoda</taxon>
        <taxon>Insecta</taxon>
        <taxon>Pterygota</taxon>
        <taxon>Neoptera</taxon>
        <taxon>Endopterygota</taxon>
        <taxon>Lepidoptera</taxon>
        <taxon>Glossata</taxon>
        <taxon>Ditrysia</taxon>
        <taxon>Bombycoidea</taxon>
        <taxon>Lasiocampidae</taxon>
        <taxon>Dendrolimus</taxon>
    </lineage>
</organism>
<evidence type="ECO:0000313" key="1">
    <source>
        <dbReference type="EMBL" id="KAJ0174978.1"/>
    </source>
</evidence>
<dbReference type="Proteomes" id="UP000824533">
    <property type="component" value="Linkage Group LG16"/>
</dbReference>
<gene>
    <name evidence="1" type="ORF">K1T71_009119</name>
</gene>
<protein>
    <submittedName>
        <fullName evidence="1">Uncharacterized protein</fullName>
    </submittedName>
</protein>
<sequence>MLKINFGKCCVLTILFLNIVTSTTINESSIVRSTYTNNTRDKRSPNSDNTSPSVIDGSIDAKVFGTDVDLGNQIIGPTGSLIIQDQVSSFAIADISCDKPYTPPKMPNFQAPGRRISEARCFEYIYQLKVKDDLERRNQQCNNNSPPNADDSSRPERQVTIAVVGGQKAAPEEFAHMAAIGWLGVNEPIVFKCGGSLISPNFLLTAAHCRSSRPDTELTDLVPRMARIGGNNIGYKKSGEAFDDLRRRRQTDSAQLDVGIVNIITHEQYDPNMQYFDIALMQLAYSLDFSRKIKPACLWVDLQTSNRIRRAVASGWGVVNPSTGRTSLSLQAGELDIIDVNTCNELIRGKFGRKFNGFAEHQLCAGKLSGSVDVCQGDSGGPLQVKVKLPVSTIGNIHAIVGIISAGPDCGKPDMPGIYTRVASFIDWIEPKVWN</sequence>
<comment type="caution">
    <text evidence="1">The sequence shown here is derived from an EMBL/GenBank/DDBJ whole genome shotgun (WGS) entry which is preliminary data.</text>
</comment>